<dbReference type="CDD" id="cd06260">
    <property type="entry name" value="DUF820-like"/>
    <property type="match status" value="1"/>
</dbReference>
<evidence type="ECO:0000313" key="2">
    <source>
        <dbReference type="EMBL" id="QTR47070.1"/>
    </source>
</evidence>
<dbReference type="Proteomes" id="UP000672039">
    <property type="component" value="Chromosome"/>
</dbReference>
<dbReference type="InterPro" id="IPR011335">
    <property type="entry name" value="Restrct_endonuc-II-like"/>
</dbReference>
<dbReference type="InterPro" id="IPR012296">
    <property type="entry name" value="Nuclease_put_TT1808"/>
</dbReference>
<dbReference type="Gene3D" id="3.90.1570.10">
    <property type="entry name" value="tt1808, chain A"/>
    <property type="match status" value="1"/>
</dbReference>
<dbReference type="SUPFAM" id="SSF52980">
    <property type="entry name" value="Restriction endonuclease-like"/>
    <property type="match status" value="1"/>
</dbReference>
<keyword evidence="2" id="KW-0255">Endonuclease</keyword>
<accession>A0ABX7X1N8</accession>
<proteinExistence type="predicted"/>
<dbReference type="Pfam" id="PF05685">
    <property type="entry name" value="Uma2"/>
    <property type="match status" value="1"/>
</dbReference>
<evidence type="ECO:0000259" key="1">
    <source>
        <dbReference type="Pfam" id="PF05685"/>
    </source>
</evidence>
<dbReference type="InterPro" id="IPR008538">
    <property type="entry name" value="Uma2"/>
</dbReference>
<dbReference type="EMBL" id="CP072801">
    <property type="protein sequence ID" value="QTR47070.1"/>
    <property type="molecule type" value="Genomic_DNA"/>
</dbReference>
<keyword evidence="2" id="KW-0378">Hydrolase</keyword>
<gene>
    <name evidence="2" type="ORF">J9253_03755</name>
</gene>
<dbReference type="PANTHER" id="PTHR36558:SF1">
    <property type="entry name" value="RESTRICTION ENDONUCLEASE DOMAIN-CONTAINING PROTEIN-RELATED"/>
    <property type="match status" value="1"/>
</dbReference>
<dbReference type="GO" id="GO:0004519">
    <property type="term" value="F:endonuclease activity"/>
    <property type="evidence" value="ECO:0007669"/>
    <property type="project" value="UniProtKB-KW"/>
</dbReference>
<name>A0ABX7X1N8_9GAMM</name>
<feature type="domain" description="Putative restriction endonuclease" evidence="1">
    <location>
        <begin position="19"/>
        <end position="180"/>
    </location>
</feature>
<sequence>MLAIKNTSENTAYITEQDYLEGEKIAEVRHEYVDGVVYAMAGTSLRHNDIAINITSLLRPLTRGTPCKVNASDVKVRAQRSKVFFSDVKVRVSKYKTYYYPDVVVSCSADDEVDEYYLEKPCFIVEVASDSTIRKDYMEKSLAYQSIASLQAYLVVAQDKVQVDMLVRLEDGSWGVRQFDPHYGLLESDHADKR</sequence>
<organism evidence="2 3">
    <name type="scientific">Thiothrix litoralis</name>
    <dbReference type="NCBI Taxonomy" id="2891210"/>
    <lineage>
        <taxon>Bacteria</taxon>
        <taxon>Pseudomonadati</taxon>
        <taxon>Pseudomonadota</taxon>
        <taxon>Gammaproteobacteria</taxon>
        <taxon>Thiotrichales</taxon>
        <taxon>Thiotrichaceae</taxon>
        <taxon>Thiothrix</taxon>
    </lineage>
</organism>
<reference evidence="2 3" key="1">
    <citation type="submission" date="2021-04" db="EMBL/GenBank/DDBJ databases">
        <title>Genomics, taxonomy and metabolism of representatives of sulfur bacteria of the genus Thiothrix: Thiothrix fructosivorans QT, Thiothrix unzii A1T and three new species, Thiothrix subterranea sp. nov., Thiothrix litoralis sp. nov. and 'Candidatus Thiothrix anitrata' sp. nov.</title>
        <authorList>
            <person name="Ravin N.V."/>
            <person name="Smolyakov D."/>
            <person name="Rudenko T.S."/>
            <person name="Mardanov A.V."/>
            <person name="Beletsky A.V."/>
            <person name="Markov N.D."/>
            <person name="Fomenkov A.I."/>
            <person name="Roberts R.J."/>
            <person name="Karnachuk O.V."/>
            <person name="Novikov A."/>
            <person name="Grabovich M.Y."/>
        </authorList>
    </citation>
    <scope>NUCLEOTIDE SEQUENCE [LARGE SCALE GENOMIC DNA]</scope>
    <source>
        <strain evidence="2 3">AS</strain>
    </source>
</reference>
<keyword evidence="3" id="KW-1185">Reference proteome</keyword>
<keyword evidence="2" id="KW-0540">Nuclease</keyword>
<dbReference type="RefSeq" id="WP_210223369.1">
    <property type="nucleotide sequence ID" value="NZ_CP072801.1"/>
</dbReference>
<evidence type="ECO:0000313" key="3">
    <source>
        <dbReference type="Proteomes" id="UP000672039"/>
    </source>
</evidence>
<dbReference type="PANTHER" id="PTHR36558">
    <property type="entry name" value="GLR1098 PROTEIN"/>
    <property type="match status" value="1"/>
</dbReference>
<protein>
    <submittedName>
        <fullName evidence="2">Uma2 family endonuclease</fullName>
    </submittedName>
</protein>